<keyword evidence="4" id="KW-1185">Reference proteome</keyword>
<feature type="transmembrane region" description="Helical" evidence="2">
    <location>
        <begin position="122"/>
        <end position="149"/>
    </location>
</feature>
<proteinExistence type="predicted"/>
<evidence type="ECO:0000313" key="4">
    <source>
        <dbReference type="Proteomes" id="UP000219688"/>
    </source>
</evidence>
<feature type="transmembrane region" description="Helical" evidence="2">
    <location>
        <begin position="68"/>
        <end position="86"/>
    </location>
</feature>
<feature type="transmembrane region" description="Helical" evidence="2">
    <location>
        <begin position="170"/>
        <end position="194"/>
    </location>
</feature>
<evidence type="ECO:0000256" key="1">
    <source>
        <dbReference type="SAM" id="MobiDB-lite"/>
    </source>
</evidence>
<organism evidence="3 4">
    <name type="scientific">Ornithinimicrobium cerasi</name>
    <dbReference type="NCBI Taxonomy" id="2248773"/>
    <lineage>
        <taxon>Bacteria</taxon>
        <taxon>Bacillati</taxon>
        <taxon>Actinomycetota</taxon>
        <taxon>Actinomycetes</taxon>
        <taxon>Micrococcales</taxon>
        <taxon>Ornithinimicrobiaceae</taxon>
        <taxon>Ornithinimicrobium</taxon>
    </lineage>
</organism>
<dbReference type="InterPro" id="IPR016566">
    <property type="entry name" value="UCP010219"/>
</dbReference>
<dbReference type="Proteomes" id="UP000219688">
    <property type="component" value="Unassembled WGS sequence"/>
</dbReference>
<dbReference type="STRING" id="1122622.GCA_000421185_01573"/>
<sequence length="260" mass="27440">MSAAGEQLPGAGAGSDGRPDAGFAEATVEQVIRRRVSDALGGWYGSLETALPTVAFVVTWLVTDSVRSAVVAAAALLVVLAVVRQLLGGSWRFLGSAVVATALAAFFALRSGQAEDAFLPGIIISALYGVGALVSILARWPLVGFIVAIGDPDFAERPAAWRRDRGLVAVCSRLTWVLVALFTLRIAIMLPIYLAGEVAWLGVAKIGLGWPAYLLAIVVMGMMLATGHTRQTDDGGGADDVTERMLSASLEHEQDEHRER</sequence>
<dbReference type="Pfam" id="PF11361">
    <property type="entry name" value="DUF3159"/>
    <property type="match status" value="1"/>
</dbReference>
<evidence type="ECO:0008006" key="5">
    <source>
        <dbReference type="Google" id="ProtNLM"/>
    </source>
</evidence>
<reference evidence="4" key="1">
    <citation type="submission" date="2017-08" db="EMBL/GenBank/DDBJ databases">
        <authorList>
            <person name="Varghese N."/>
            <person name="Submissions S."/>
        </authorList>
    </citation>
    <scope>NUCLEOTIDE SEQUENCE [LARGE SCALE GENOMIC DNA]</scope>
    <source>
        <strain evidence="4">USBA17B2</strain>
    </source>
</reference>
<dbReference type="EMBL" id="OBQK01000001">
    <property type="protein sequence ID" value="SOC51358.1"/>
    <property type="molecule type" value="Genomic_DNA"/>
</dbReference>
<feature type="transmembrane region" description="Helical" evidence="2">
    <location>
        <begin position="43"/>
        <end position="62"/>
    </location>
</feature>
<feature type="transmembrane region" description="Helical" evidence="2">
    <location>
        <begin position="206"/>
        <end position="225"/>
    </location>
</feature>
<keyword evidence="2" id="KW-1133">Transmembrane helix</keyword>
<protein>
    <recommendedName>
        <fullName evidence="5">Intracellular septation protein A</fullName>
    </recommendedName>
</protein>
<keyword evidence="2" id="KW-0472">Membrane</keyword>
<dbReference type="RefSeq" id="WP_097186392.1">
    <property type="nucleotide sequence ID" value="NZ_OBQK01000001.1"/>
</dbReference>
<dbReference type="AlphaFoldDB" id="A0A285VCQ7"/>
<gene>
    <name evidence="3" type="ORF">SAMN05421879_101159</name>
</gene>
<evidence type="ECO:0000313" key="3">
    <source>
        <dbReference type="EMBL" id="SOC51358.1"/>
    </source>
</evidence>
<accession>A0A285VCQ7</accession>
<evidence type="ECO:0000256" key="2">
    <source>
        <dbReference type="SAM" id="Phobius"/>
    </source>
</evidence>
<name>A0A285VCQ7_9MICO</name>
<feature type="region of interest" description="Disordered" evidence="1">
    <location>
        <begin position="1"/>
        <end position="21"/>
    </location>
</feature>
<feature type="transmembrane region" description="Helical" evidence="2">
    <location>
        <begin position="93"/>
        <end position="110"/>
    </location>
</feature>
<keyword evidence="2" id="KW-0812">Transmembrane</keyword>